<dbReference type="Proteomes" id="UP000317763">
    <property type="component" value="Unassembled WGS sequence"/>
</dbReference>
<keyword evidence="4" id="KW-0233">DNA recombination</keyword>
<evidence type="ECO:0000259" key="7">
    <source>
        <dbReference type="PROSITE" id="PS51900"/>
    </source>
</evidence>
<dbReference type="InterPro" id="IPR038488">
    <property type="entry name" value="Integrase_DNA-bd_sf"/>
</dbReference>
<dbReference type="PROSITE" id="PS51898">
    <property type="entry name" value="TYR_RECOMBINASE"/>
    <property type="match status" value="1"/>
</dbReference>
<dbReference type="PANTHER" id="PTHR30629">
    <property type="entry name" value="PROPHAGE INTEGRASE"/>
    <property type="match status" value="1"/>
</dbReference>
<gene>
    <name evidence="8" type="primary">intA_1</name>
    <name evidence="8" type="ORF">Ttaiw_00203</name>
</gene>
<dbReference type="InterPro" id="IPR044068">
    <property type="entry name" value="CB"/>
</dbReference>
<evidence type="ECO:0000256" key="4">
    <source>
        <dbReference type="ARBA" id="ARBA00023172"/>
    </source>
</evidence>
<dbReference type="Gene3D" id="1.10.150.130">
    <property type="match status" value="1"/>
</dbReference>
<evidence type="ECO:0000259" key="6">
    <source>
        <dbReference type="PROSITE" id="PS51898"/>
    </source>
</evidence>
<accession>A0A554XE80</accession>
<dbReference type="InterPro" id="IPR025166">
    <property type="entry name" value="Integrase_DNA_bind_dom"/>
</dbReference>
<dbReference type="EMBL" id="VJOM01000001">
    <property type="protein sequence ID" value="TSE34142.1"/>
    <property type="molecule type" value="Genomic_DNA"/>
</dbReference>
<dbReference type="Gene3D" id="1.10.443.10">
    <property type="entry name" value="Intergrase catalytic core"/>
    <property type="match status" value="1"/>
</dbReference>
<proteinExistence type="inferred from homology"/>
<dbReference type="CDD" id="cd00801">
    <property type="entry name" value="INT_P4_C"/>
    <property type="match status" value="1"/>
</dbReference>
<reference evidence="8 9" key="1">
    <citation type="submission" date="2019-07" db="EMBL/GenBank/DDBJ databases">
        <title>Tepidimonas taiwanensis I1-1 draft genome.</title>
        <authorList>
            <person name="Da Costa M.S."/>
            <person name="Froufe H.J.C."/>
            <person name="Egas C."/>
            <person name="Albuquerque L."/>
        </authorList>
    </citation>
    <scope>NUCLEOTIDE SEQUENCE [LARGE SCALE GENOMIC DNA]</scope>
    <source>
        <strain evidence="8 9">I1-1</strain>
    </source>
</reference>
<dbReference type="PROSITE" id="PS51900">
    <property type="entry name" value="CB"/>
    <property type="match status" value="1"/>
</dbReference>
<evidence type="ECO:0000313" key="9">
    <source>
        <dbReference type="Proteomes" id="UP000317763"/>
    </source>
</evidence>
<name>A0A554XE80_9BURK</name>
<comment type="similarity">
    <text evidence="1">Belongs to the 'phage' integrase family.</text>
</comment>
<dbReference type="Gene3D" id="3.30.160.390">
    <property type="entry name" value="Integrase, DNA-binding domain"/>
    <property type="match status" value="1"/>
</dbReference>
<feature type="domain" description="Tyr recombinase" evidence="6">
    <location>
        <begin position="210"/>
        <end position="384"/>
    </location>
</feature>
<keyword evidence="2" id="KW-0229">DNA integration</keyword>
<dbReference type="Pfam" id="PF13356">
    <property type="entry name" value="Arm-DNA-bind_3"/>
    <property type="match status" value="1"/>
</dbReference>
<organism evidence="8 9">
    <name type="scientific">Tepidimonas taiwanensis</name>
    <dbReference type="NCBI Taxonomy" id="307486"/>
    <lineage>
        <taxon>Bacteria</taxon>
        <taxon>Pseudomonadati</taxon>
        <taxon>Pseudomonadota</taxon>
        <taxon>Betaproteobacteria</taxon>
        <taxon>Burkholderiales</taxon>
        <taxon>Tepidimonas</taxon>
    </lineage>
</organism>
<dbReference type="InterPro" id="IPR011010">
    <property type="entry name" value="DNA_brk_join_enz"/>
</dbReference>
<keyword evidence="3 5" id="KW-0238">DNA-binding</keyword>
<evidence type="ECO:0000256" key="1">
    <source>
        <dbReference type="ARBA" id="ARBA00008857"/>
    </source>
</evidence>
<dbReference type="InterPro" id="IPR053876">
    <property type="entry name" value="Phage_int_M"/>
</dbReference>
<keyword evidence="9" id="KW-1185">Reference proteome</keyword>
<dbReference type="RefSeq" id="WP_143897337.1">
    <property type="nucleotide sequence ID" value="NZ_CP083911.1"/>
</dbReference>
<dbReference type="GO" id="GO:0006310">
    <property type="term" value="P:DNA recombination"/>
    <property type="evidence" value="ECO:0007669"/>
    <property type="project" value="UniProtKB-KW"/>
</dbReference>
<dbReference type="InterPro" id="IPR002104">
    <property type="entry name" value="Integrase_catalytic"/>
</dbReference>
<evidence type="ECO:0000313" key="8">
    <source>
        <dbReference type="EMBL" id="TSE34142.1"/>
    </source>
</evidence>
<sequence length="403" mass="44523">MAARLHLLSARAVQTAGPGFHADGGNLYLRVKASGARSWVFRYRDKATQRVREIGLGPLHSRTLAQARKLAEAMRAAVADGKDPAQLLPRTEAEKRRTFADCAEELIEAKRPGWRNPKHAQQWANTLRDYAFPVIGHKAPADITLADIKAILVPLWAEKTETATRLRQRIEAVLDYAAVHGLCDGARNPARWKGVLDKVLPPARKVAARQHHAAADYADVPRIMAALEQQDRASALCLRFIILTAARSGEARGCRWEEIDLRTATWTIPAQRMKAARPHRVPLSAAALEVLRAAQKMRRTDADWVFPGARGGMLSDVAVSKALHAIAPGVTVHGFRSAFRTWAEEQTSYPRSVTEAALAHVNADKVEAAYQRSDLFERRRELMSAWADFATGTGRVIRLALAS</sequence>
<evidence type="ECO:0000256" key="3">
    <source>
        <dbReference type="ARBA" id="ARBA00023125"/>
    </source>
</evidence>
<dbReference type="InterPro" id="IPR013762">
    <property type="entry name" value="Integrase-like_cat_sf"/>
</dbReference>
<dbReference type="OrthoDB" id="9775880at2"/>
<dbReference type="AlphaFoldDB" id="A0A554XE80"/>
<dbReference type="Pfam" id="PF00589">
    <property type="entry name" value="Phage_integrase"/>
    <property type="match status" value="1"/>
</dbReference>
<evidence type="ECO:0000256" key="2">
    <source>
        <dbReference type="ARBA" id="ARBA00022908"/>
    </source>
</evidence>
<dbReference type="InterPro" id="IPR010998">
    <property type="entry name" value="Integrase_recombinase_N"/>
</dbReference>
<evidence type="ECO:0000256" key="5">
    <source>
        <dbReference type="PROSITE-ProRule" id="PRU01248"/>
    </source>
</evidence>
<dbReference type="GO" id="GO:0003677">
    <property type="term" value="F:DNA binding"/>
    <property type="evidence" value="ECO:0007669"/>
    <property type="project" value="UniProtKB-UniRule"/>
</dbReference>
<dbReference type="InterPro" id="IPR050808">
    <property type="entry name" value="Phage_Integrase"/>
</dbReference>
<feature type="domain" description="Core-binding (CB)" evidence="7">
    <location>
        <begin position="97"/>
        <end position="178"/>
    </location>
</feature>
<dbReference type="Pfam" id="PF22022">
    <property type="entry name" value="Phage_int_M"/>
    <property type="match status" value="1"/>
</dbReference>
<comment type="caution">
    <text evidence="8">The sequence shown here is derived from an EMBL/GenBank/DDBJ whole genome shotgun (WGS) entry which is preliminary data.</text>
</comment>
<dbReference type="GO" id="GO:0015074">
    <property type="term" value="P:DNA integration"/>
    <property type="evidence" value="ECO:0007669"/>
    <property type="project" value="UniProtKB-KW"/>
</dbReference>
<dbReference type="PANTHER" id="PTHR30629:SF2">
    <property type="entry name" value="PROPHAGE INTEGRASE INTS-RELATED"/>
    <property type="match status" value="1"/>
</dbReference>
<dbReference type="SUPFAM" id="SSF56349">
    <property type="entry name" value="DNA breaking-rejoining enzymes"/>
    <property type="match status" value="1"/>
</dbReference>
<protein>
    <submittedName>
        <fullName evidence="8">Prophage integrase IntA</fullName>
    </submittedName>
</protein>